<evidence type="ECO:0000313" key="1">
    <source>
        <dbReference type="EMBL" id="QUC66725.1"/>
    </source>
</evidence>
<dbReference type="EMBL" id="CP068393">
    <property type="protein sequence ID" value="QUC66725.1"/>
    <property type="molecule type" value="Genomic_DNA"/>
</dbReference>
<keyword evidence="2" id="KW-1185">Reference proteome</keyword>
<evidence type="ECO:0000313" key="2">
    <source>
        <dbReference type="Proteomes" id="UP000682782"/>
    </source>
</evidence>
<reference evidence="1" key="1">
    <citation type="submission" date="2021-01" db="EMBL/GenBank/DDBJ databases">
        <title>Complete genome sequence of Clostridiales bacterium R-7.</title>
        <authorList>
            <person name="Mahoney-Kurpe S.C."/>
            <person name="Palevich N."/>
            <person name="Koike S."/>
            <person name="Moon C.D."/>
            <person name="Attwood G.T."/>
        </authorList>
    </citation>
    <scope>NUCLEOTIDE SEQUENCE</scope>
    <source>
        <strain evidence="1">R-7</strain>
    </source>
</reference>
<sequence length="175" mass="19517">MIKRNKVVRLIVLLLTVALLLSSCTANALETAKKKKNTAAPQATAVVETPTAVPGPTATPGPLDEAQRIADYIFEHGELPDNFITKKEAQALGWDPEYKHNKVSDVAPGKSIGGDYFGNYEQKLPVVKGRKYYEADCFYKGGSRNAYRIIYSTDGHVWYTEDHYNTFIELFPTKD</sequence>
<accession>A0AC61MVW3</accession>
<name>A0AC61MVW3_9FIRM</name>
<proteinExistence type="predicted"/>
<organism evidence="1 2">
    <name type="scientific">Aristaeella hokkaidonensis</name>
    <dbReference type="NCBI Taxonomy" id="3046382"/>
    <lineage>
        <taxon>Bacteria</taxon>
        <taxon>Bacillati</taxon>
        <taxon>Bacillota</taxon>
        <taxon>Clostridia</taxon>
        <taxon>Eubacteriales</taxon>
        <taxon>Aristaeellaceae</taxon>
        <taxon>Aristaeella</taxon>
    </lineage>
</organism>
<dbReference type="Proteomes" id="UP000682782">
    <property type="component" value="Chromosome"/>
</dbReference>
<protein>
    <submittedName>
        <fullName evidence="1">Ribonuclease</fullName>
    </submittedName>
</protein>
<gene>
    <name evidence="1" type="ORF">JYE49_12840</name>
</gene>